<reference evidence="2" key="1">
    <citation type="journal article" date="2020" name="Stud. Mycol.">
        <title>101 Dothideomycetes genomes: a test case for predicting lifestyles and emergence of pathogens.</title>
        <authorList>
            <person name="Haridas S."/>
            <person name="Albert R."/>
            <person name="Binder M."/>
            <person name="Bloem J."/>
            <person name="Labutti K."/>
            <person name="Salamov A."/>
            <person name="Andreopoulos B."/>
            <person name="Baker S."/>
            <person name="Barry K."/>
            <person name="Bills G."/>
            <person name="Bluhm B."/>
            <person name="Cannon C."/>
            <person name="Castanera R."/>
            <person name="Culley D."/>
            <person name="Daum C."/>
            <person name="Ezra D."/>
            <person name="Gonzalez J."/>
            <person name="Henrissat B."/>
            <person name="Kuo A."/>
            <person name="Liang C."/>
            <person name="Lipzen A."/>
            <person name="Lutzoni F."/>
            <person name="Magnuson J."/>
            <person name="Mondo S."/>
            <person name="Nolan M."/>
            <person name="Ohm R."/>
            <person name="Pangilinan J."/>
            <person name="Park H.-J."/>
            <person name="Ramirez L."/>
            <person name="Alfaro M."/>
            <person name="Sun H."/>
            <person name="Tritt A."/>
            <person name="Yoshinaga Y."/>
            <person name="Zwiers L.-H."/>
            <person name="Turgeon B."/>
            <person name="Goodwin S."/>
            <person name="Spatafora J."/>
            <person name="Crous P."/>
            <person name="Grigoriev I."/>
        </authorList>
    </citation>
    <scope>NUCLEOTIDE SEQUENCE</scope>
    <source>
        <strain evidence="2">CBS 122681</strain>
    </source>
</reference>
<evidence type="ECO:0000256" key="1">
    <source>
        <dbReference type="SAM" id="MobiDB-lite"/>
    </source>
</evidence>
<gene>
    <name evidence="2" type="ORF">K491DRAFT_695169</name>
</gene>
<feature type="compositionally biased region" description="Basic and acidic residues" evidence="1">
    <location>
        <begin position="26"/>
        <end position="37"/>
    </location>
</feature>
<accession>A0A6A6T312</accession>
<dbReference type="AlphaFoldDB" id="A0A6A6T312"/>
<protein>
    <submittedName>
        <fullName evidence="2">Uncharacterized protein</fullName>
    </submittedName>
</protein>
<proteinExistence type="predicted"/>
<sequence>MPDDAQVGEQEQSIAGDGEDEEEEKLNEQAREKKSRFREEFGKGLVVAKYPSKVRVGAVERLEGRIGERVRGESVQTHGVP</sequence>
<dbReference type="EMBL" id="MU004391">
    <property type="protein sequence ID" value="KAF2652924.1"/>
    <property type="molecule type" value="Genomic_DNA"/>
</dbReference>
<dbReference type="Proteomes" id="UP000799324">
    <property type="component" value="Unassembled WGS sequence"/>
</dbReference>
<keyword evidence="3" id="KW-1185">Reference proteome</keyword>
<evidence type="ECO:0000313" key="3">
    <source>
        <dbReference type="Proteomes" id="UP000799324"/>
    </source>
</evidence>
<evidence type="ECO:0000313" key="2">
    <source>
        <dbReference type="EMBL" id="KAF2652924.1"/>
    </source>
</evidence>
<name>A0A6A6T312_9PLEO</name>
<organism evidence="2 3">
    <name type="scientific">Lophiostoma macrostomum CBS 122681</name>
    <dbReference type="NCBI Taxonomy" id="1314788"/>
    <lineage>
        <taxon>Eukaryota</taxon>
        <taxon>Fungi</taxon>
        <taxon>Dikarya</taxon>
        <taxon>Ascomycota</taxon>
        <taxon>Pezizomycotina</taxon>
        <taxon>Dothideomycetes</taxon>
        <taxon>Pleosporomycetidae</taxon>
        <taxon>Pleosporales</taxon>
        <taxon>Lophiostomataceae</taxon>
        <taxon>Lophiostoma</taxon>
    </lineage>
</organism>
<feature type="region of interest" description="Disordered" evidence="1">
    <location>
        <begin position="1"/>
        <end position="37"/>
    </location>
</feature>